<sequence>MEFVVCLVPLYVMHRILPFACATCIGVACYVVVRRYASRPMHSKLSCLLHKLLRALRAHCENQSFSPEELCPVASIYQNSEPHTLLLTPELHTEVAGIVDSILQGFIQPWFQPLSGVQEFPRHVEGILEDTFLELSHKLTFIHPSRALQLCLETLSGHLQHLPRCQQSSEALGPDHPAAIDRHTEWLYLESLTTCALRLVEPGDVLSSRATHMLILHLICRDVFLPLVDLISRPQVIYYLIVVLCTPPPAEIGEELDTTPSVASADDELDGVDQIAEEPSVNDLLDALVAAKKPTLSRTPRSSPMRIRASVDIERAVEADNFNDSSCLHKMNITKTESRSEHGKGVYTVYCIEYQPRLTGPTYKAKRRFNEFLNLQTALSRMGKYDQVLRGIKGPSRWLANPFMNDKKNVMNRVIYLQNYLRQLSAISDIVRTPQFQTFTGMMGDPSTFFTGGINSGHNPLRIDRMLAEGVRGALDLFKTALPNESSRDLTDGNVVSGTPTPPWFEVTLHSNIEIKYDVDAGNRKLRQAIFNYIDNFDLASSPEFSPVHSQTPLPGSKPESEEMRDFLDTESLKMAFNSSGRGSSQNSQSSTIADPLTRAILDVITVALENHQSSRFTCLLTSFEGLVGGLFEEWLNEKLEECLSPHNCATVLHRLHLLISGLAQGGEVSPSERTLEEAHEAIRNRLPPWTLAYLPVDEFILSMLESVKEERFNRALVYKLADALLDLLASVDNIEAWTR</sequence>
<evidence type="ECO:0000259" key="3">
    <source>
        <dbReference type="PROSITE" id="PS50195"/>
    </source>
</evidence>
<name>A0AAJ6VVK5_9ACAR</name>
<dbReference type="KEGG" id="goe:100900617"/>
<evidence type="ECO:0000313" key="5">
    <source>
        <dbReference type="RefSeq" id="XP_003739035.1"/>
    </source>
</evidence>
<gene>
    <name evidence="5" type="primary">LOC100900617</name>
</gene>
<keyword evidence="2" id="KW-0812">Transmembrane</keyword>
<dbReference type="PANTHER" id="PTHR22775:SF3">
    <property type="entry name" value="SORTING NEXIN-13"/>
    <property type="match status" value="1"/>
</dbReference>
<dbReference type="SMART" id="SM00313">
    <property type="entry name" value="PXA"/>
    <property type="match status" value="1"/>
</dbReference>
<dbReference type="PROSITE" id="PS50195">
    <property type="entry name" value="PX"/>
    <property type="match status" value="1"/>
</dbReference>
<dbReference type="Gene3D" id="3.30.1520.10">
    <property type="entry name" value="Phox-like domain"/>
    <property type="match status" value="1"/>
</dbReference>
<organism evidence="4 5">
    <name type="scientific">Galendromus occidentalis</name>
    <name type="common">western predatory mite</name>
    <dbReference type="NCBI Taxonomy" id="34638"/>
    <lineage>
        <taxon>Eukaryota</taxon>
        <taxon>Metazoa</taxon>
        <taxon>Ecdysozoa</taxon>
        <taxon>Arthropoda</taxon>
        <taxon>Chelicerata</taxon>
        <taxon>Arachnida</taxon>
        <taxon>Acari</taxon>
        <taxon>Parasitiformes</taxon>
        <taxon>Mesostigmata</taxon>
        <taxon>Gamasina</taxon>
        <taxon>Phytoseioidea</taxon>
        <taxon>Phytoseiidae</taxon>
        <taxon>Typhlodrominae</taxon>
        <taxon>Galendromus</taxon>
    </lineage>
</organism>
<dbReference type="InterPro" id="IPR036871">
    <property type="entry name" value="PX_dom_sf"/>
</dbReference>
<dbReference type="GO" id="GO:0035091">
    <property type="term" value="F:phosphatidylinositol binding"/>
    <property type="evidence" value="ECO:0007669"/>
    <property type="project" value="InterPro"/>
</dbReference>
<dbReference type="Proteomes" id="UP000694867">
    <property type="component" value="Unplaced"/>
</dbReference>
<keyword evidence="2" id="KW-0472">Membrane</keyword>
<dbReference type="PANTHER" id="PTHR22775">
    <property type="entry name" value="SORTING NEXIN"/>
    <property type="match status" value="1"/>
</dbReference>
<dbReference type="RefSeq" id="XP_003739035.1">
    <property type="nucleotide sequence ID" value="XM_003738987.3"/>
</dbReference>
<dbReference type="InterPro" id="IPR001683">
    <property type="entry name" value="PX_dom"/>
</dbReference>
<proteinExistence type="predicted"/>
<dbReference type="AlphaFoldDB" id="A0AAJ6VVK5"/>
<protein>
    <submittedName>
        <fullName evidence="5">Sorting nexin-19</fullName>
    </submittedName>
</protein>
<accession>A0AAJ6VVK5</accession>
<reference evidence="5" key="1">
    <citation type="submission" date="2025-08" db="UniProtKB">
        <authorList>
            <consortium name="RefSeq"/>
        </authorList>
    </citation>
    <scope>IDENTIFICATION</scope>
</reference>
<evidence type="ECO:0000256" key="2">
    <source>
        <dbReference type="SAM" id="Phobius"/>
    </source>
</evidence>
<keyword evidence="4" id="KW-1185">Reference proteome</keyword>
<dbReference type="SUPFAM" id="SSF64268">
    <property type="entry name" value="PX domain"/>
    <property type="match status" value="1"/>
</dbReference>
<feature type="domain" description="PX" evidence="3">
    <location>
        <begin position="328"/>
        <end position="447"/>
    </location>
</feature>
<feature type="region of interest" description="Disordered" evidence="1">
    <location>
        <begin position="545"/>
        <end position="564"/>
    </location>
</feature>
<feature type="transmembrane region" description="Helical" evidence="2">
    <location>
        <begin position="12"/>
        <end position="33"/>
    </location>
</feature>
<keyword evidence="2" id="KW-1133">Transmembrane helix</keyword>
<dbReference type="Pfam" id="PF02194">
    <property type="entry name" value="PXA"/>
    <property type="match status" value="1"/>
</dbReference>
<evidence type="ECO:0000256" key="1">
    <source>
        <dbReference type="SAM" id="MobiDB-lite"/>
    </source>
</evidence>
<dbReference type="GeneID" id="100900617"/>
<dbReference type="Pfam" id="PF00787">
    <property type="entry name" value="PX"/>
    <property type="match status" value="1"/>
</dbReference>
<dbReference type="InterPro" id="IPR003114">
    <property type="entry name" value="Phox_assoc"/>
</dbReference>
<evidence type="ECO:0000313" key="4">
    <source>
        <dbReference type="Proteomes" id="UP000694867"/>
    </source>
</evidence>